<reference evidence="2" key="1">
    <citation type="journal article" date="2021" name="Syst. Appl. Microbiol.">
        <title>Roseomonas hellenica sp. nov., isolated from roots of wild-growing Alkanna tinctoria.</title>
        <authorList>
            <person name="Rat A."/>
            <person name="Naranjo H.D."/>
            <person name="Lebbe L."/>
            <person name="Cnockaert M."/>
            <person name="Krigas N."/>
            <person name="Grigoriadou K."/>
            <person name="Maloupa E."/>
            <person name="Willems A."/>
        </authorList>
    </citation>
    <scope>NUCLEOTIDE SEQUENCE [LARGE SCALE GENOMIC DNA]</scope>
    <source>
        <strain evidence="2">LMG 31159</strain>
    </source>
</reference>
<evidence type="ECO:0000313" key="2">
    <source>
        <dbReference type="Proteomes" id="UP000698752"/>
    </source>
</evidence>
<organism evidence="1 2">
    <name type="scientific">Neoroseomonas terrae</name>
    <dbReference type="NCBI Taxonomy" id="424799"/>
    <lineage>
        <taxon>Bacteria</taxon>
        <taxon>Pseudomonadati</taxon>
        <taxon>Pseudomonadota</taxon>
        <taxon>Alphaproteobacteria</taxon>
        <taxon>Acetobacterales</taxon>
        <taxon>Acetobacteraceae</taxon>
        <taxon>Neoroseomonas</taxon>
    </lineage>
</organism>
<keyword evidence="2" id="KW-1185">Reference proteome</keyword>
<sequence length="74" mass="8294">MLMRNAPRDDADYHLEIEARRLANEAAREEYGEGGVCLQLARIEGTRRFRAYIAYEDGNPGVLLGKSIVVSVKV</sequence>
<dbReference type="Proteomes" id="UP000698752">
    <property type="component" value="Unassembled WGS sequence"/>
</dbReference>
<name>A0ABS5EG18_9PROT</name>
<dbReference type="EMBL" id="JAAEDI010000009">
    <property type="protein sequence ID" value="MBR0649965.1"/>
    <property type="molecule type" value="Genomic_DNA"/>
</dbReference>
<protein>
    <submittedName>
        <fullName evidence="1">Uncharacterized protein</fullName>
    </submittedName>
</protein>
<dbReference type="RefSeq" id="WP_211868338.1">
    <property type="nucleotide sequence ID" value="NZ_JAAEDI010000009.1"/>
</dbReference>
<evidence type="ECO:0000313" key="1">
    <source>
        <dbReference type="EMBL" id="MBR0649965.1"/>
    </source>
</evidence>
<accession>A0ABS5EG18</accession>
<gene>
    <name evidence="1" type="ORF">GXW78_09845</name>
</gene>
<proteinExistence type="predicted"/>
<comment type="caution">
    <text evidence="1">The sequence shown here is derived from an EMBL/GenBank/DDBJ whole genome shotgun (WGS) entry which is preliminary data.</text>
</comment>